<dbReference type="GO" id="GO:0005774">
    <property type="term" value="C:vacuolar membrane"/>
    <property type="evidence" value="ECO:0007669"/>
    <property type="project" value="TreeGrafter"/>
</dbReference>
<name>A0AAV5FMR9_ELECO</name>
<evidence type="ECO:0000256" key="3">
    <source>
        <dbReference type="ARBA" id="ARBA00022692"/>
    </source>
</evidence>
<feature type="transmembrane region" description="Helical" evidence="8">
    <location>
        <begin position="116"/>
        <end position="134"/>
    </location>
</feature>
<evidence type="ECO:0000313" key="10">
    <source>
        <dbReference type="EMBL" id="GJN36944.1"/>
    </source>
</evidence>
<dbReference type="PANTHER" id="PTHR22950">
    <property type="entry name" value="AMINO ACID TRANSPORTER"/>
    <property type="match status" value="1"/>
</dbReference>
<reference evidence="10" key="2">
    <citation type="submission" date="2021-12" db="EMBL/GenBank/DDBJ databases">
        <title>Resequencing data analysis of finger millet.</title>
        <authorList>
            <person name="Hatakeyama M."/>
            <person name="Aluri S."/>
            <person name="Balachadran M.T."/>
            <person name="Sivarajan S.R."/>
            <person name="Poveda L."/>
            <person name="Shimizu-Inatsugi R."/>
            <person name="Schlapbach R."/>
            <person name="Sreeman S.M."/>
            <person name="Shimizu K.K."/>
        </authorList>
    </citation>
    <scope>NUCLEOTIDE SEQUENCE</scope>
</reference>
<dbReference type="InterPro" id="IPR013057">
    <property type="entry name" value="AA_transpt_TM"/>
</dbReference>
<dbReference type="AlphaFoldDB" id="A0AAV5FMR9"/>
<feature type="domain" description="Amino acid transporter transmembrane" evidence="9">
    <location>
        <begin position="109"/>
        <end position="192"/>
    </location>
</feature>
<accession>A0AAV5FMR9</accession>
<reference evidence="10" key="1">
    <citation type="journal article" date="2018" name="DNA Res.">
        <title>Multiple hybrid de novo genome assembly of finger millet, an orphan allotetraploid crop.</title>
        <authorList>
            <person name="Hatakeyama M."/>
            <person name="Aluri S."/>
            <person name="Balachadran M.T."/>
            <person name="Sivarajan S.R."/>
            <person name="Patrignani A."/>
            <person name="Gruter S."/>
            <person name="Poveda L."/>
            <person name="Shimizu-Inatsugi R."/>
            <person name="Baeten J."/>
            <person name="Francoijs K.J."/>
            <person name="Nataraja K.N."/>
            <person name="Reddy Y.A.N."/>
            <person name="Phadnis S."/>
            <person name="Ravikumar R.L."/>
            <person name="Schlapbach R."/>
            <person name="Sreeman S.M."/>
            <person name="Shimizu K.K."/>
        </authorList>
    </citation>
    <scope>NUCLEOTIDE SEQUENCE</scope>
</reference>
<dbReference type="Proteomes" id="UP001054889">
    <property type="component" value="Unassembled WGS sequence"/>
</dbReference>
<comment type="subcellular location">
    <subcellularLocation>
        <location evidence="1">Membrane</location>
        <topology evidence="1">Multi-pass membrane protein</topology>
    </subcellularLocation>
</comment>
<keyword evidence="11" id="KW-1185">Reference proteome</keyword>
<dbReference type="Pfam" id="PF01490">
    <property type="entry name" value="Aa_trans"/>
    <property type="match status" value="1"/>
</dbReference>
<organism evidence="10 11">
    <name type="scientific">Eleusine coracana subsp. coracana</name>
    <dbReference type="NCBI Taxonomy" id="191504"/>
    <lineage>
        <taxon>Eukaryota</taxon>
        <taxon>Viridiplantae</taxon>
        <taxon>Streptophyta</taxon>
        <taxon>Embryophyta</taxon>
        <taxon>Tracheophyta</taxon>
        <taxon>Spermatophyta</taxon>
        <taxon>Magnoliopsida</taxon>
        <taxon>Liliopsida</taxon>
        <taxon>Poales</taxon>
        <taxon>Poaceae</taxon>
        <taxon>PACMAD clade</taxon>
        <taxon>Chloridoideae</taxon>
        <taxon>Cynodonteae</taxon>
        <taxon>Eleusininae</taxon>
        <taxon>Eleusine</taxon>
    </lineage>
</organism>
<keyword evidence="4" id="KW-0029">Amino-acid transport</keyword>
<proteinExistence type="inferred from homology"/>
<evidence type="ECO:0000313" key="11">
    <source>
        <dbReference type="Proteomes" id="UP001054889"/>
    </source>
</evidence>
<keyword evidence="6 8" id="KW-0472">Membrane</keyword>
<sequence length="196" mass="21228">MSRQSIDMYSSIHSPNLSFLGTPTLSRLSNSFLTNSFQGGKPPEIISNLIKPLLPTSTTTGEEQQQHEDVRKSSYYLPPSRKASSLQRIPEDHKPLVGCHGHEVGPYRQCSYTQGVMNGVNVLCGVGILSTPYAVKQGGWLGLVILGVLGILAWYTGILLRCCLDSKEGLETYPDIGHAAFGTAGRIAISVNTSHK</sequence>
<comment type="similarity">
    <text evidence="7">Belongs to the amino acid/polyamine transporter 2 family. Amino acid/auxin permease (AAAP) (TC 2.A.18.5) subfamily.</text>
</comment>
<keyword evidence="2" id="KW-0813">Transport</keyword>
<evidence type="ECO:0000256" key="7">
    <source>
        <dbReference type="ARBA" id="ARBA00049662"/>
    </source>
</evidence>
<keyword evidence="3 8" id="KW-0812">Transmembrane</keyword>
<evidence type="ECO:0000256" key="1">
    <source>
        <dbReference type="ARBA" id="ARBA00004141"/>
    </source>
</evidence>
<dbReference type="GO" id="GO:0015179">
    <property type="term" value="F:L-amino acid transmembrane transporter activity"/>
    <property type="evidence" value="ECO:0007669"/>
    <property type="project" value="TreeGrafter"/>
</dbReference>
<evidence type="ECO:0000256" key="2">
    <source>
        <dbReference type="ARBA" id="ARBA00022448"/>
    </source>
</evidence>
<evidence type="ECO:0000259" key="9">
    <source>
        <dbReference type="Pfam" id="PF01490"/>
    </source>
</evidence>
<keyword evidence="5 8" id="KW-1133">Transmembrane helix</keyword>
<evidence type="ECO:0000256" key="4">
    <source>
        <dbReference type="ARBA" id="ARBA00022970"/>
    </source>
</evidence>
<evidence type="ECO:0000256" key="8">
    <source>
        <dbReference type="SAM" id="Phobius"/>
    </source>
</evidence>
<dbReference type="PANTHER" id="PTHR22950:SF692">
    <property type="entry name" value="TRANSMEMBRANE AMINO ACID TRANSPORTER FAMILY PROTEIN"/>
    <property type="match status" value="1"/>
</dbReference>
<evidence type="ECO:0000256" key="5">
    <source>
        <dbReference type="ARBA" id="ARBA00022989"/>
    </source>
</evidence>
<evidence type="ECO:0000256" key="6">
    <source>
        <dbReference type="ARBA" id="ARBA00023136"/>
    </source>
</evidence>
<comment type="caution">
    <text evidence="10">The sequence shown here is derived from an EMBL/GenBank/DDBJ whole genome shotgun (WGS) entry which is preliminary data.</text>
</comment>
<dbReference type="EMBL" id="BQKI01000091">
    <property type="protein sequence ID" value="GJN36944.1"/>
    <property type="molecule type" value="Genomic_DNA"/>
</dbReference>
<feature type="transmembrane region" description="Helical" evidence="8">
    <location>
        <begin position="140"/>
        <end position="160"/>
    </location>
</feature>
<protein>
    <recommendedName>
        <fullName evidence="9">Amino acid transporter transmembrane domain-containing protein</fullName>
    </recommendedName>
</protein>
<gene>
    <name evidence="10" type="primary">gb25850</name>
    <name evidence="10" type="ORF">PR202_gb25850</name>
</gene>